<dbReference type="SUPFAM" id="SSF53474">
    <property type="entry name" value="alpha/beta-Hydrolases"/>
    <property type="match status" value="1"/>
</dbReference>
<dbReference type="InterPro" id="IPR051044">
    <property type="entry name" value="MAG_DAG_Lipase"/>
</dbReference>
<feature type="domain" description="Serine aminopeptidase S33" evidence="1">
    <location>
        <begin position="45"/>
        <end position="293"/>
    </location>
</feature>
<dbReference type="Proteomes" id="UP000297739">
    <property type="component" value="Unassembled WGS sequence"/>
</dbReference>
<proteinExistence type="predicted"/>
<dbReference type="Gene3D" id="3.40.50.1820">
    <property type="entry name" value="alpha/beta hydrolase"/>
    <property type="match status" value="1"/>
</dbReference>
<dbReference type="AlphaFoldDB" id="A0A4Z0PQA9"/>
<dbReference type="PANTHER" id="PTHR11614">
    <property type="entry name" value="PHOSPHOLIPASE-RELATED"/>
    <property type="match status" value="1"/>
</dbReference>
<keyword evidence="2" id="KW-0378">Hydrolase</keyword>
<dbReference type="GO" id="GO:0016787">
    <property type="term" value="F:hydrolase activity"/>
    <property type="evidence" value="ECO:0007669"/>
    <property type="project" value="UniProtKB-KW"/>
</dbReference>
<reference evidence="2 3" key="1">
    <citation type="submission" date="2019-04" db="EMBL/GenBank/DDBJ databases">
        <authorList>
            <person name="Feng G."/>
            <person name="Zhang J."/>
            <person name="Zhu H."/>
        </authorList>
    </citation>
    <scope>NUCLEOTIDE SEQUENCE [LARGE SCALE GENOMIC DNA]</scope>
    <source>
        <strain evidence="2 3">JCM 17223</strain>
    </source>
</reference>
<dbReference type="Pfam" id="PF12146">
    <property type="entry name" value="Hydrolase_4"/>
    <property type="match status" value="1"/>
</dbReference>
<sequence>MAESSYQADVLGPDFEQHIIPQPADYEGPVVCTLVRARQPLPGTRAVLYVHGFSDYFFQRDMAAEYQRHGYRFYALDLRKYGRSWLPHQAANNVRDLREYFADLDAALTIVRSEGHDTIVLSGHSTGGLIVALYADEGKQRHHIAALFLNSPFLAMHQSWLNRTVGIPVAARLGRFVPNLKLPANLPTQYGESLHQRYRGEWDYHLPWKPIEVFPVTIGWLRAIHAGHRRVARGLGIAQPVLVLHSDKTVSQPGWSDQYFEADGVLNVRHIRQLSPGLGSHVTVQAVAGGMHDLVLSRPAVRVQVYQQLFQWLQTVLPGVK</sequence>
<name>A0A4Z0PQA9_9BACT</name>
<comment type="caution">
    <text evidence="2">The sequence shown here is derived from an EMBL/GenBank/DDBJ whole genome shotgun (WGS) entry which is preliminary data.</text>
</comment>
<dbReference type="InterPro" id="IPR022742">
    <property type="entry name" value="Hydrolase_4"/>
</dbReference>
<keyword evidence="3" id="KW-1185">Reference proteome</keyword>
<dbReference type="RefSeq" id="WP_135496292.1">
    <property type="nucleotide sequence ID" value="NZ_SRLD01000004.1"/>
</dbReference>
<evidence type="ECO:0000259" key="1">
    <source>
        <dbReference type="Pfam" id="PF12146"/>
    </source>
</evidence>
<evidence type="ECO:0000313" key="3">
    <source>
        <dbReference type="Proteomes" id="UP000297739"/>
    </source>
</evidence>
<organism evidence="2 3">
    <name type="scientific">Hymenobacter elongatus</name>
    <dbReference type="NCBI Taxonomy" id="877208"/>
    <lineage>
        <taxon>Bacteria</taxon>
        <taxon>Pseudomonadati</taxon>
        <taxon>Bacteroidota</taxon>
        <taxon>Cytophagia</taxon>
        <taxon>Cytophagales</taxon>
        <taxon>Hymenobacteraceae</taxon>
        <taxon>Hymenobacter</taxon>
    </lineage>
</organism>
<evidence type="ECO:0000313" key="2">
    <source>
        <dbReference type="EMBL" id="TGE19281.1"/>
    </source>
</evidence>
<dbReference type="OrthoDB" id="9801217at2"/>
<protein>
    <submittedName>
        <fullName evidence="2">Alpha/beta hydrolase</fullName>
    </submittedName>
</protein>
<accession>A0A4Z0PQA9</accession>
<gene>
    <name evidence="2" type="ORF">E5J99_03305</name>
</gene>
<dbReference type="InterPro" id="IPR029058">
    <property type="entry name" value="AB_hydrolase_fold"/>
</dbReference>
<dbReference type="EMBL" id="SRLD01000004">
    <property type="protein sequence ID" value="TGE19281.1"/>
    <property type="molecule type" value="Genomic_DNA"/>
</dbReference>